<name>A0A3N4LD35_9PEZI</name>
<feature type="region of interest" description="Disordered" evidence="1">
    <location>
        <begin position="1"/>
        <end position="203"/>
    </location>
</feature>
<reference evidence="2 3" key="1">
    <citation type="journal article" date="2018" name="Nat. Ecol. Evol.">
        <title>Pezizomycetes genomes reveal the molecular basis of ectomycorrhizal truffle lifestyle.</title>
        <authorList>
            <person name="Murat C."/>
            <person name="Payen T."/>
            <person name="Noel B."/>
            <person name="Kuo A."/>
            <person name="Morin E."/>
            <person name="Chen J."/>
            <person name="Kohler A."/>
            <person name="Krizsan K."/>
            <person name="Balestrini R."/>
            <person name="Da Silva C."/>
            <person name="Montanini B."/>
            <person name="Hainaut M."/>
            <person name="Levati E."/>
            <person name="Barry K.W."/>
            <person name="Belfiori B."/>
            <person name="Cichocki N."/>
            <person name="Clum A."/>
            <person name="Dockter R.B."/>
            <person name="Fauchery L."/>
            <person name="Guy J."/>
            <person name="Iotti M."/>
            <person name="Le Tacon F."/>
            <person name="Lindquist E.A."/>
            <person name="Lipzen A."/>
            <person name="Malagnac F."/>
            <person name="Mello A."/>
            <person name="Molinier V."/>
            <person name="Miyauchi S."/>
            <person name="Poulain J."/>
            <person name="Riccioni C."/>
            <person name="Rubini A."/>
            <person name="Sitrit Y."/>
            <person name="Splivallo R."/>
            <person name="Traeger S."/>
            <person name="Wang M."/>
            <person name="Zifcakova L."/>
            <person name="Wipf D."/>
            <person name="Zambonelli A."/>
            <person name="Paolocci F."/>
            <person name="Nowrousian M."/>
            <person name="Ottonello S."/>
            <person name="Baldrian P."/>
            <person name="Spatafora J.W."/>
            <person name="Henrissat B."/>
            <person name="Nagy L.G."/>
            <person name="Aury J.M."/>
            <person name="Wincker P."/>
            <person name="Grigoriev I.V."/>
            <person name="Bonfante P."/>
            <person name="Martin F.M."/>
        </authorList>
    </citation>
    <scope>NUCLEOTIDE SEQUENCE [LARGE SCALE GENOMIC DNA]</scope>
    <source>
        <strain evidence="2 3">ATCC MYA-4762</strain>
    </source>
</reference>
<accession>A0A3N4LD35</accession>
<feature type="compositionally biased region" description="Polar residues" evidence="1">
    <location>
        <begin position="1"/>
        <end position="20"/>
    </location>
</feature>
<feature type="compositionally biased region" description="Polar residues" evidence="1">
    <location>
        <begin position="285"/>
        <end position="294"/>
    </location>
</feature>
<feature type="compositionally biased region" description="Polar residues" evidence="1">
    <location>
        <begin position="119"/>
        <end position="144"/>
    </location>
</feature>
<proteinExistence type="predicted"/>
<evidence type="ECO:0000256" key="1">
    <source>
        <dbReference type="SAM" id="MobiDB-lite"/>
    </source>
</evidence>
<evidence type="ECO:0000313" key="2">
    <source>
        <dbReference type="EMBL" id="RPB20794.1"/>
    </source>
</evidence>
<dbReference type="STRING" id="1051890.A0A3N4LD35"/>
<sequence length="348" mass="37515">MADHQSTPGSRISQNNTRSTRLGDFPVPGRSPPGSMEDSTTIQNASLPPSISSSTWAIWGSGRGISSLPQITAGNDDPSRQQNDSWPPHWADNTSPSVSPARLRGAFHDAPQPAADIPRSSSPYTSFPRQAPVGQSTMAQSPPNNIRGGFHESATGFSGGGSLSQAYGPSSRLPSESSYGQFQSRPAQESATHSAVHAPNFVPSSFPATRQRYEDLGNDTRQVEVLAHQLRQMGVEAEDQDRFSSVNRRNNPNPLSQTATNSILPPAFSNQQTQFSDFATYPRQPMTSTAQGPNPWSGAEDSGFAEPYLNVNDGGFQEGIMDTTSTETHPSRAWSLHALVYHHISKVI</sequence>
<dbReference type="InParanoid" id="A0A3N4LD35"/>
<feature type="compositionally biased region" description="Polar residues" evidence="1">
    <location>
        <begin position="37"/>
        <end position="56"/>
    </location>
</feature>
<evidence type="ECO:0000313" key="3">
    <source>
        <dbReference type="Proteomes" id="UP000267821"/>
    </source>
</evidence>
<feature type="compositionally biased region" description="Polar residues" evidence="1">
    <location>
        <begin position="163"/>
        <end position="193"/>
    </location>
</feature>
<keyword evidence="3" id="KW-1185">Reference proteome</keyword>
<dbReference type="EMBL" id="ML121567">
    <property type="protein sequence ID" value="RPB20794.1"/>
    <property type="molecule type" value="Genomic_DNA"/>
</dbReference>
<dbReference type="Proteomes" id="UP000267821">
    <property type="component" value="Unassembled WGS sequence"/>
</dbReference>
<feature type="region of interest" description="Disordered" evidence="1">
    <location>
        <begin position="285"/>
        <end position="317"/>
    </location>
</feature>
<organism evidence="2 3">
    <name type="scientific">Terfezia boudieri ATCC MYA-4762</name>
    <dbReference type="NCBI Taxonomy" id="1051890"/>
    <lineage>
        <taxon>Eukaryota</taxon>
        <taxon>Fungi</taxon>
        <taxon>Dikarya</taxon>
        <taxon>Ascomycota</taxon>
        <taxon>Pezizomycotina</taxon>
        <taxon>Pezizomycetes</taxon>
        <taxon>Pezizales</taxon>
        <taxon>Pezizaceae</taxon>
        <taxon>Terfezia</taxon>
    </lineage>
</organism>
<gene>
    <name evidence="2" type="ORF">L211DRAFT_493582</name>
</gene>
<protein>
    <submittedName>
        <fullName evidence="2">Uncharacterized protein</fullName>
    </submittedName>
</protein>
<dbReference type="AlphaFoldDB" id="A0A3N4LD35"/>